<evidence type="ECO:0008006" key="3">
    <source>
        <dbReference type="Google" id="ProtNLM"/>
    </source>
</evidence>
<protein>
    <recommendedName>
        <fullName evidence="3">C-type lectin domain-containing protein</fullName>
    </recommendedName>
</protein>
<sequence>MELLSIDTLDELEEIRKFRQSHIHWLLHEFFVNGRNNESRSIDNWYWQNNGQKIAFDIPWNYGEPNDGTDVKRCLVLILQDEALFNDVRCVEPWSETLMKISFICQKLD</sequence>
<dbReference type="InterPro" id="IPR016186">
    <property type="entry name" value="C-type_lectin-like/link_sf"/>
</dbReference>
<evidence type="ECO:0000313" key="2">
    <source>
        <dbReference type="Proteomes" id="UP001107558"/>
    </source>
</evidence>
<dbReference type="Gene3D" id="3.10.100.10">
    <property type="entry name" value="Mannose-Binding Protein A, subunit A"/>
    <property type="match status" value="1"/>
</dbReference>
<gene>
    <name evidence="1" type="ORF">PVAND_004685</name>
</gene>
<dbReference type="AlphaFoldDB" id="A0A9J6BZU3"/>
<dbReference type="SUPFAM" id="SSF56436">
    <property type="entry name" value="C-type lectin-like"/>
    <property type="match status" value="1"/>
</dbReference>
<evidence type="ECO:0000313" key="1">
    <source>
        <dbReference type="EMBL" id="KAG5674734.1"/>
    </source>
</evidence>
<keyword evidence="2" id="KW-1185">Reference proteome</keyword>
<organism evidence="1 2">
    <name type="scientific">Polypedilum vanderplanki</name>
    <name type="common">Sleeping chironomid midge</name>
    <dbReference type="NCBI Taxonomy" id="319348"/>
    <lineage>
        <taxon>Eukaryota</taxon>
        <taxon>Metazoa</taxon>
        <taxon>Ecdysozoa</taxon>
        <taxon>Arthropoda</taxon>
        <taxon>Hexapoda</taxon>
        <taxon>Insecta</taxon>
        <taxon>Pterygota</taxon>
        <taxon>Neoptera</taxon>
        <taxon>Endopterygota</taxon>
        <taxon>Diptera</taxon>
        <taxon>Nematocera</taxon>
        <taxon>Chironomoidea</taxon>
        <taxon>Chironomidae</taxon>
        <taxon>Chironominae</taxon>
        <taxon>Polypedilum</taxon>
        <taxon>Polypedilum</taxon>
    </lineage>
</organism>
<reference evidence="1" key="1">
    <citation type="submission" date="2021-03" db="EMBL/GenBank/DDBJ databases">
        <title>Chromosome level genome of the anhydrobiotic midge Polypedilum vanderplanki.</title>
        <authorList>
            <person name="Yoshida Y."/>
            <person name="Kikawada T."/>
            <person name="Gusev O."/>
        </authorList>
    </citation>
    <scope>NUCLEOTIDE SEQUENCE</scope>
    <source>
        <strain evidence="1">NIAS01</strain>
        <tissue evidence="1">Whole body or cell culture</tissue>
    </source>
</reference>
<dbReference type="EMBL" id="JADBJN010000002">
    <property type="protein sequence ID" value="KAG5674734.1"/>
    <property type="molecule type" value="Genomic_DNA"/>
</dbReference>
<comment type="caution">
    <text evidence="1">The sequence shown here is derived from an EMBL/GenBank/DDBJ whole genome shotgun (WGS) entry which is preliminary data.</text>
</comment>
<accession>A0A9J6BZU3</accession>
<proteinExistence type="predicted"/>
<dbReference type="Proteomes" id="UP001107558">
    <property type="component" value="Chromosome 2"/>
</dbReference>
<dbReference type="InterPro" id="IPR016187">
    <property type="entry name" value="CTDL_fold"/>
</dbReference>
<name>A0A9J6BZU3_POLVA</name>